<evidence type="ECO:0008006" key="3">
    <source>
        <dbReference type="Google" id="ProtNLM"/>
    </source>
</evidence>
<reference evidence="1 2" key="1">
    <citation type="journal article" date="2017" name="Nat. Commun.">
        <title>Genome assembly with in vitro proximity ligation data and whole-genome triplication in lettuce.</title>
        <authorList>
            <person name="Reyes-Chin-Wo S."/>
            <person name="Wang Z."/>
            <person name="Yang X."/>
            <person name="Kozik A."/>
            <person name="Arikit S."/>
            <person name="Song C."/>
            <person name="Xia L."/>
            <person name="Froenicke L."/>
            <person name="Lavelle D.O."/>
            <person name="Truco M.J."/>
            <person name="Xia R."/>
            <person name="Zhu S."/>
            <person name="Xu C."/>
            <person name="Xu H."/>
            <person name="Xu X."/>
            <person name="Cox K."/>
            <person name="Korf I."/>
            <person name="Meyers B.C."/>
            <person name="Michelmore R.W."/>
        </authorList>
    </citation>
    <scope>NUCLEOTIDE SEQUENCE [LARGE SCALE GENOMIC DNA]</scope>
    <source>
        <strain evidence="2">cv. Salinas</strain>
        <tissue evidence="1">Seedlings</tissue>
    </source>
</reference>
<sequence length="103" mass="12115">MIMLLSCYVDDIILIGNNLVEIDKFGMLGCNLVKTPLYFIVIIKVLSQFMYSLRKSHLNIILRLLRYLKFNPEKGFSMLKSSCFVDADWLYCFLGRYIDLMEK</sequence>
<dbReference type="AlphaFoldDB" id="A0A9R1XEU4"/>
<name>A0A9R1XEU4_LACSA</name>
<accession>A0A9R1XEU4</accession>
<dbReference type="EMBL" id="NBSK02000004">
    <property type="protein sequence ID" value="KAJ0211945.1"/>
    <property type="molecule type" value="Genomic_DNA"/>
</dbReference>
<proteinExistence type="predicted"/>
<gene>
    <name evidence="1" type="ORF">LSAT_V11C400184480</name>
</gene>
<dbReference type="Proteomes" id="UP000235145">
    <property type="component" value="Unassembled WGS sequence"/>
</dbReference>
<protein>
    <recommendedName>
        <fullName evidence="3">Reverse transcriptase Ty1/copia-type domain-containing protein</fullName>
    </recommendedName>
</protein>
<keyword evidence="2" id="KW-1185">Reference proteome</keyword>
<comment type="caution">
    <text evidence="1">The sequence shown here is derived from an EMBL/GenBank/DDBJ whole genome shotgun (WGS) entry which is preliminary data.</text>
</comment>
<evidence type="ECO:0000313" key="2">
    <source>
        <dbReference type="Proteomes" id="UP000235145"/>
    </source>
</evidence>
<evidence type="ECO:0000313" key="1">
    <source>
        <dbReference type="EMBL" id="KAJ0211945.1"/>
    </source>
</evidence>
<organism evidence="1 2">
    <name type="scientific">Lactuca sativa</name>
    <name type="common">Garden lettuce</name>
    <dbReference type="NCBI Taxonomy" id="4236"/>
    <lineage>
        <taxon>Eukaryota</taxon>
        <taxon>Viridiplantae</taxon>
        <taxon>Streptophyta</taxon>
        <taxon>Embryophyta</taxon>
        <taxon>Tracheophyta</taxon>
        <taxon>Spermatophyta</taxon>
        <taxon>Magnoliopsida</taxon>
        <taxon>eudicotyledons</taxon>
        <taxon>Gunneridae</taxon>
        <taxon>Pentapetalae</taxon>
        <taxon>asterids</taxon>
        <taxon>campanulids</taxon>
        <taxon>Asterales</taxon>
        <taxon>Asteraceae</taxon>
        <taxon>Cichorioideae</taxon>
        <taxon>Cichorieae</taxon>
        <taxon>Lactucinae</taxon>
        <taxon>Lactuca</taxon>
    </lineage>
</organism>